<keyword evidence="1" id="KW-0732">Signal</keyword>
<proteinExistence type="predicted"/>
<comment type="caution">
    <text evidence="2">The sequence shown here is derived from an EMBL/GenBank/DDBJ whole genome shotgun (WGS) entry which is preliminary data.</text>
</comment>
<dbReference type="AlphaFoldDB" id="A0A1F5BVV5"/>
<evidence type="ECO:0000256" key="1">
    <source>
        <dbReference type="SAM" id="SignalP"/>
    </source>
</evidence>
<organism evidence="2 3">
    <name type="scientific">Candidatus Azambacteria bacterium RIFCSPLOWO2_01_FULL_46_25</name>
    <dbReference type="NCBI Taxonomy" id="1797298"/>
    <lineage>
        <taxon>Bacteria</taxon>
        <taxon>Candidatus Azamiibacteriota</taxon>
    </lineage>
</organism>
<gene>
    <name evidence="2" type="ORF">A2988_04485</name>
</gene>
<evidence type="ECO:0000313" key="2">
    <source>
        <dbReference type="EMBL" id="OGD34726.1"/>
    </source>
</evidence>
<dbReference type="EMBL" id="MEYS01000001">
    <property type="protein sequence ID" value="OGD34726.1"/>
    <property type="molecule type" value="Genomic_DNA"/>
</dbReference>
<name>A0A1F5BVV5_9BACT</name>
<feature type="signal peptide" evidence="1">
    <location>
        <begin position="1"/>
        <end position="24"/>
    </location>
</feature>
<feature type="chain" id="PRO_5009518003" evidence="1">
    <location>
        <begin position="25"/>
        <end position="521"/>
    </location>
</feature>
<dbReference type="STRING" id="1797298.A2988_04485"/>
<sequence>MTAMKPIHFLLLFTLFLLSTGVHAAWVDAPAGPPGYQSSGCAPFPCAEADFKPVNLSATTQTKAGDLGAARFCLPGAAGCISDWATGAGTNHWTLTGSDIYSNNAGNVGIGTANPGAKLTVTQTAGKTGTAGDAVYAYANSTNAAVSAEQADAAGYAIYASGGRNYFGGSGGSGNKVFDVVGDNATPSDAAALVNFSGNRVGASILSVNQAGLGPAALFFGNVGIGTTNPGAKLEVAGDMNVTGGSGTSYITAPIEIATTQTPRISFHWPGVVASQLGMDSGGTIRTYDNPGTGYQNFAANAITAKGRLDVGEANDAYSYITMRDDESPNGVKYIHANSNLIGFLSGAGSWLSRWDDSGNMINTGSISATSITASGNINIPSLNCGKLFTNASGVISCGSVSWGEVSGIPGGFADGVDNDTDTNTTYSAGSNLSLNGTQFNVVASPTFSSVVDNGNLTVGGQLYGPAGTRAMMFGGYYTISGGSCGQANPITFACSCLTPQFTDAAISIWDSRTVLHLCWR</sequence>
<reference evidence="2 3" key="1">
    <citation type="journal article" date="2016" name="Nat. Commun.">
        <title>Thousands of microbial genomes shed light on interconnected biogeochemical processes in an aquifer system.</title>
        <authorList>
            <person name="Anantharaman K."/>
            <person name="Brown C.T."/>
            <person name="Hug L.A."/>
            <person name="Sharon I."/>
            <person name="Castelle C.J."/>
            <person name="Probst A.J."/>
            <person name="Thomas B.C."/>
            <person name="Singh A."/>
            <person name="Wilkins M.J."/>
            <person name="Karaoz U."/>
            <person name="Brodie E.L."/>
            <person name="Williams K.H."/>
            <person name="Hubbard S.S."/>
            <person name="Banfield J.F."/>
        </authorList>
    </citation>
    <scope>NUCLEOTIDE SEQUENCE [LARGE SCALE GENOMIC DNA]</scope>
</reference>
<protein>
    <submittedName>
        <fullName evidence="2">Uncharacterized protein</fullName>
    </submittedName>
</protein>
<accession>A0A1F5BVV5</accession>
<evidence type="ECO:0000313" key="3">
    <source>
        <dbReference type="Proteomes" id="UP000176650"/>
    </source>
</evidence>
<dbReference type="Proteomes" id="UP000176650">
    <property type="component" value="Unassembled WGS sequence"/>
</dbReference>